<comment type="caution">
    <text evidence="1">The sequence shown here is derived from an EMBL/GenBank/DDBJ whole genome shotgun (WGS) entry which is preliminary data.</text>
</comment>
<dbReference type="Proteomes" id="UP001175353">
    <property type="component" value="Unassembled WGS sequence"/>
</dbReference>
<name>A0AAN6H1Z4_9PEZI</name>
<proteinExistence type="predicted"/>
<reference evidence="1" key="1">
    <citation type="submission" date="2023-06" db="EMBL/GenBank/DDBJ databases">
        <title>Black Yeasts Isolated from many extreme environments.</title>
        <authorList>
            <person name="Coleine C."/>
            <person name="Stajich J.E."/>
            <person name="Selbmann L."/>
        </authorList>
    </citation>
    <scope>NUCLEOTIDE SEQUENCE</scope>
    <source>
        <strain evidence="1">CCFEE 5200</strain>
    </source>
</reference>
<evidence type="ECO:0000313" key="2">
    <source>
        <dbReference type="Proteomes" id="UP001175353"/>
    </source>
</evidence>
<dbReference type="EMBL" id="JAUJLE010000681">
    <property type="protein sequence ID" value="KAK0951595.1"/>
    <property type="molecule type" value="Genomic_DNA"/>
</dbReference>
<gene>
    <name evidence="1" type="ORF">LTR91_024893</name>
</gene>
<keyword evidence="2" id="KW-1185">Reference proteome</keyword>
<organism evidence="1 2">
    <name type="scientific">Friedmanniomyces endolithicus</name>
    <dbReference type="NCBI Taxonomy" id="329885"/>
    <lineage>
        <taxon>Eukaryota</taxon>
        <taxon>Fungi</taxon>
        <taxon>Dikarya</taxon>
        <taxon>Ascomycota</taxon>
        <taxon>Pezizomycotina</taxon>
        <taxon>Dothideomycetes</taxon>
        <taxon>Dothideomycetidae</taxon>
        <taxon>Mycosphaerellales</taxon>
        <taxon>Teratosphaeriaceae</taxon>
        <taxon>Friedmanniomyces</taxon>
    </lineage>
</organism>
<protein>
    <submittedName>
        <fullName evidence="1">Uncharacterized protein</fullName>
    </submittedName>
</protein>
<sequence length="82" mass="8834">MSASGVLKHAPRDYSMALLPLYAWLLHGIFDDERAMETEMMSTKPTGGVLGNGLSRGVQVIREGTTVQPVQGYGIGRDDIGL</sequence>
<dbReference type="AlphaFoldDB" id="A0AAN6H1Z4"/>
<accession>A0AAN6H1Z4</accession>
<evidence type="ECO:0000313" key="1">
    <source>
        <dbReference type="EMBL" id="KAK0951595.1"/>
    </source>
</evidence>